<proteinExistence type="predicted"/>
<dbReference type="RefSeq" id="XP_022489942.1">
    <property type="nucleotide sequence ID" value="XM_022630516.1"/>
</dbReference>
<feature type="compositionally biased region" description="Polar residues" evidence="2">
    <location>
        <begin position="17"/>
        <end position="28"/>
    </location>
</feature>
<comment type="caution">
    <text evidence="3">The sequence shown here is derived from an EMBL/GenBank/DDBJ whole genome shotgun (WGS) entry which is preliminary data.</text>
</comment>
<dbReference type="GeneID" id="34575250"/>
<keyword evidence="4" id="KW-1185">Reference proteome</keyword>
<keyword evidence="1" id="KW-0175">Coiled coil</keyword>
<name>A0A1F5LN15_PENAI</name>
<dbReference type="EMBL" id="LXJU01000006">
    <property type="protein sequence ID" value="OGE54507.1"/>
    <property type="molecule type" value="Genomic_DNA"/>
</dbReference>
<gene>
    <name evidence="3" type="ORF">PENARI_c006G09022</name>
</gene>
<evidence type="ECO:0000256" key="2">
    <source>
        <dbReference type="SAM" id="MobiDB-lite"/>
    </source>
</evidence>
<protein>
    <submittedName>
        <fullName evidence="3">Uncharacterized protein</fullName>
    </submittedName>
</protein>
<feature type="coiled-coil region" evidence="1">
    <location>
        <begin position="41"/>
        <end position="68"/>
    </location>
</feature>
<dbReference type="AlphaFoldDB" id="A0A1F5LN15"/>
<dbReference type="OrthoDB" id="4361633at2759"/>
<feature type="region of interest" description="Disordered" evidence="2">
    <location>
        <begin position="1"/>
        <end position="28"/>
    </location>
</feature>
<sequence>MSSPNPNPLTAPITNGVAATTTPNASDNTDGLSPAAMLLWAHELQRQNRVLAKDLRRANKRIDSAREDVYRMRDCMDELNLFATSLVMHQNGRTTREYFEAADDFRLWQFTLPVTRPDSRWSDLRHVNVFFAGLDDEDERSMFYHDGPWTWDSLREHFGTASDNDVVV</sequence>
<accession>A0A1F5LN15</accession>
<organism evidence="3 4">
    <name type="scientific">Penicillium arizonense</name>
    <dbReference type="NCBI Taxonomy" id="1835702"/>
    <lineage>
        <taxon>Eukaryota</taxon>
        <taxon>Fungi</taxon>
        <taxon>Dikarya</taxon>
        <taxon>Ascomycota</taxon>
        <taxon>Pezizomycotina</taxon>
        <taxon>Eurotiomycetes</taxon>
        <taxon>Eurotiomycetidae</taxon>
        <taxon>Eurotiales</taxon>
        <taxon>Aspergillaceae</taxon>
        <taxon>Penicillium</taxon>
    </lineage>
</organism>
<dbReference type="Proteomes" id="UP000177622">
    <property type="component" value="Unassembled WGS sequence"/>
</dbReference>
<evidence type="ECO:0000313" key="4">
    <source>
        <dbReference type="Proteomes" id="UP000177622"/>
    </source>
</evidence>
<evidence type="ECO:0000256" key="1">
    <source>
        <dbReference type="SAM" id="Coils"/>
    </source>
</evidence>
<evidence type="ECO:0000313" key="3">
    <source>
        <dbReference type="EMBL" id="OGE54507.1"/>
    </source>
</evidence>
<reference evidence="3 4" key="1">
    <citation type="journal article" date="2016" name="Sci. Rep.">
        <title>Penicillium arizonense, a new, genome sequenced fungal species, reveals a high chemical diversity in secreted metabolites.</title>
        <authorList>
            <person name="Grijseels S."/>
            <person name="Nielsen J.C."/>
            <person name="Randelovic M."/>
            <person name="Nielsen J."/>
            <person name="Nielsen K.F."/>
            <person name="Workman M."/>
            <person name="Frisvad J.C."/>
        </authorList>
    </citation>
    <scope>NUCLEOTIDE SEQUENCE [LARGE SCALE GENOMIC DNA]</scope>
    <source>
        <strain evidence="3 4">CBS 141311</strain>
    </source>
</reference>